<dbReference type="InterPro" id="IPR054722">
    <property type="entry name" value="PolX-like_BBD"/>
</dbReference>
<organism evidence="3 4">
    <name type="scientific">Perilla frutescens var. hirtella</name>
    <name type="common">Perilla citriodora</name>
    <name type="synonym">Perilla setoyensis</name>
    <dbReference type="NCBI Taxonomy" id="608512"/>
    <lineage>
        <taxon>Eukaryota</taxon>
        <taxon>Viridiplantae</taxon>
        <taxon>Streptophyta</taxon>
        <taxon>Embryophyta</taxon>
        <taxon>Tracheophyta</taxon>
        <taxon>Spermatophyta</taxon>
        <taxon>Magnoliopsida</taxon>
        <taxon>eudicotyledons</taxon>
        <taxon>Gunneridae</taxon>
        <taxon>Pentapetalae</taxon>
        <taxon>asterids</taxon>
        <taxon>lamiids</taxon>
        <taxon>Lamiales</taxon>
        <taxon>Lamiaceae</taxon>
        <taxon>Nepetoideae</taxon>
        <taxon>Elsholtzieae</taxon>
        <taxon>Perilla</taxon>
    </lineage>
</organism>
<dbReference type="AlphaFoldDB" id="A0AAD4P9G2"/>
<evidence type="ECO:0000313" key="3">
    <source>
        <dbReference type="EMBL" id="KAH6830682.1"/>
    </source>
</evidence>
<protein>
    <recommendedName>
        <fullName evidence="2">Retrovirus-related Pol polyprotein from transposon TNT 1-94-like beta-barrel domain-containing protein</fullName>
    </recommendedName>
</protein>
<reference evidence="3 4" key="1">
    <citation type="journal article" date="2021" name="Nat. Commun.">
        <title>Incipient diploidization of the medicinal plant Perilla within 10,000 years.</title>
        <authorList>
            <person name="Zhang Y."/>
            <person name="Shen Q."/>
            <person name="Leng L."/>
            <person name="Zhang D."/>
            <person name="Chen S."/>
            <person name="Shi Y."/>
            <person name="Ning Z."/>
            <person name="Chen S."/>
        </authorList>
    </citation>
    <scope>NUCLEOTIDE SEQUENCE [LARGE SCALE GENOMIC DNA]</scope>
    <source>
        <strain evidence="4">cv. PC099</strain>
    </source>
</reference>
<proteinExistence type="predicted"/>
<feature type="region of interest" description="Disordered" evidence="1">
    <location>
        <begin position="84"/>
        <end position="127"/>
    </location>
</feature>
<comment type="caution">
    <text evidence="3">The sequence shown here is derived from an EMBL/GenBank/DDBJ whole genome shotgun (WGS) entry which is preliminary data.</text>
</comment>
<feature type="compositionally biased region" description="Low complexity" evidence="1">
    <location>
        <begin position="100"/>
        <end position="119"/>
    </location>
</feature>
<dbReference type="EMBL" id="SDAM02000094">
    <property type="protein sequence ID" value="KAH6830682.1"/>
    <property type="molecule type" value="Genomic_DNA"/>
</dbReference>
<feature type="region of interest" description="Disordered" evidence="1">
    <location>
        <begin position="159"/>
        <end position="190"/>
    </location>
</feature>
<feature type="compositionally biased region" description="Low complexity" evidence="1">
    <location>
        <begin position="402"/>
        <end position="429"/>
    </location>
</feature>
<accession>A0AAD4P9G2</accession>
<feature type="compositionally biased region" description="Polar residues" evidence="1">
    <location>
        <begin position="443"/>
        <end position="461"/>
    </location>
</feature>
<name>A0AAD4P9G2_PERFH</name>
<sequence>MRDYLNRIKICCDTLGAAGEKVSKDNQILHILSGLGPEYNPVMISLTSRVEPPSLREVHGLLLVFENRLETIEKIGLEVMSPSVNMATQTQQNRDRTQENFRPNNGRGRGPGSFRSNNGRGRGGKFGGNWKPRCQICHIIGHTADKCYERSNLSYSPANKHMNQNDQFGGTSNGEPSAHMAHMRGSQADGHSEVNWYPDSGANNHVTYDLANLNEAGAYQGEDKVQIGNDTGLKISHIGHSIVKPILDQSHHAFVLKSLLYVPQIKKNMLSVSQFARENSVFFEFYPSFCLVKDQATGATLLKGKVDKGLYSFTLTSSSPMLLSPSRTFQPKISHPAAHSTSLANKSNLTLWHLRFGHASFNIVRKALVGSTFYKQTTTSSEATPPSPIPLSVVPTLTTLDPSLPLTPHSSNSFPSSPSKSVLSTPNSSLPQFMPSDLDRSMTIESSMSENSPVSVTNDLS</sequence>
<dbReference type="PANTHER" id="PTHR47481">
    <property type="match status" value="1"/>
</dbReference>
<dbReference type="PANTHER" id="PTHR47481:SF22">
    <property type="entry name" value="RETROTRANSPOSON GAG DOMAIN-CONTAINING PROTEIN"/>
    <property type="match status" value="1"/>
</dbReference>
<gene>
    <name evidence="3" type="ORF">C2S53_014734</name>
</gene>
<keyword evidence="4" id="KW-1185">Reference proteome</keyword>
<feature type="compositionally biased region" description="Polar residues" evidence="1">
    <location>
        <begin position="159"/>
        <end position="175"/>
    </location>
</feature>
<evidence type="ECO:0000313" key="4">
    <source>
        <dbReference type="Proteomes" id="UP001190926"/>
    </source>
</evidence>
<evidence type="ECO:0000256" key="1">
    <source>
        <dbReference type="SAM" id="MobiDB-lite"/>
    </source>
</evidence>
<feature type="domain" description="Retrovirus-related Pol polyprotein from transposon TNT 1-94-like beta-barrel" evidence="2">
    <location>
        <begin position="196"/>
        <end position="278"/>
    </location>
</feature>
<feature type="region of interest" description="Disordered" evidence="1">
    <location>
        <begin position="402"/>
        <end position="461"/>
    </location>
</feature>
<evidence type="ECO:0000259" key="2">
    <source>
        <dbReference type="Pfam" id="PF22936"/>
    </source>
</evidence>
<dbReference type="Proteomes" id="UP001190926">
    <property type="component" value="Unassembled WGS sequence"/>
</dbReference>
<dbReference type="Pfam" id="PF22936">
    <property type="entry name" value="Pol_BBD"/>
    <property type="match status" value="1"/>
</dbReference>